<dbReference type="Pfam" id="PF04969">
    <property type="entry name" value="CS"/>
    <property type="match status" value="1"/>
</dbReference>
<dbReference type="eggNOG" id="ENOG502S3Y4">
    <property type="taxonomic scope" value="Eukaryota"/>
</dbReference>
<dbReference type="Gene3D" id="2.60.40.790">
    <property type="match status" value="1"/>
</dbReference>
<name>K8E954_9CHLO</name>
<dbReference type="SUPFAM" id="SSF49764">
    <property type="entry name" value="HSP20-like chaperones"/>
    <property type="match status" value="1"/>
</dbReference>
<feature type="domain" description="CS" evidence="2">
    <location>
        <begin position="264"/>
        <end position="363"/>
    </location>
</feature>
<dbReference type="AlphaFoldDB" id="K8E954"/>
<dbReference type="InterPro" id="IPR037898">
    <property type="entry name" value="NudC_fam"/>
</dbReference>
<dbReference type="OrthoDB" id="496827at2759"/>
<organism evidence="3 4">
    <name type="scientific">Bathycoccus prasinos</name>
    <dbReference type="NCBI Taxonomy" id="41875"/>
    <lineage>
        <taxon>Eukaryota</taxon>
        <taxon>Viridiplantae</taxon>
        <taxon>Chlorophyta</taxon>
        <taxon>Mamiellophyceae</taxon>
        <taxon>Mamiellales</taxon>
        <taxon>Bathycoccaceae</taxon>
        <taxon>Bathycoccus</taxon>
    </lineage>
</organism>
<feature type="region of interest" description="Disordered" evidence="1">
    <location>
        <begin position="236"/>
        <end position="268"/>
    </location>
</feature>
<feature type="compositionally biased region" description="Gly residues" evidence="1">
    <location>
        <begin position="238"/>
        <end position="257"/>
    </location>
</feature>
<dbReference type="GO" id="GO:0006457">
    <property type="term" value="P:protein folding"/>
    <property type="evidence" value="ECO:0007669"/>
    <property type="project" value="TreeGrafter"/>
</dbReference>
<dbReference type="GO" id="GO:0005737">
    <property type="term" value="C:cytoplasm"/>
    <property type="evidence" value="ECO:0007669"/>
    <property type="project" value="TreeGrafter"/>
</dbReference>
<dbReference type="InterPro" id="IPR008978">
    <property type="entry name" value="HSP20-like_chaperone"/>
</dbReference>
<protein>
    <recommendedName>
        <fullName evidence="2">CS domain-containing protein</fullName>
    </recommendedName>
</protein>
<dbReference type="GeneID" id="19018158"/>
<dbReference type="GO" id="GO:0051082">
    <property type="term" value="F:unfolded protein binding"/>
    <property type="evidence" value="ECO:0007669"/>
    <property type="project" value="TreeGrafter"/>
</dbReference>
<accession>K8E954</accession>
<dbReference type="RefSeq" id="XP_007515250.1">
    <property type="nucleotide sequence ID" value="XM_007515188.1"/>
</dbReference>
<proteinExistence type="predicted"/>
<evidence type="ECO:0000313" key="4">
    <source>
        <dbReference type="Proteomes" id="UP000198341"/>
    </source>
</evidence>
<dbReference type="PROSITE" id="PS51203">
    <property type="entry name" value="CS"/>
    <property type="match status" value="1"/>
</dbReference>
<feature type="region of interest" description="Disordered" evidence="1">
    <location>
        <begin position="17"/>
        <end position="43"/>
    </location>
</feature>
<dbReference type="EMBL" id="FO082278">
    <property type="protein sequence ID" value="CCO14129.1"/>
    <property type="molecule type" value="Genomic_DNA"/>
</dbReference>
<reference evidence="3 4" key="1">
    <citation type="submission" date="2011-10" db="EMBL/GenBank/DDBJ databases">
        <authorList>
            <person name="Genoscope - CEA"/>
        </authorList>
    </citation>
    <scope>NUCLEOTIDE SEQUENCE [LARGE SCALE GENOMIC DNA]</scope>
    <source>
        <strain evidence="3 4">RCC 1105</strain>
    </source>
</reference>
<evidence type="ECO:0000256" key="1">
    <source>
        <dbReference type="SAM" id="MobiDB-lite"/>
    </source>
</evidence>
<evidence type="ECO:0000313" key="3">
    <source>
        <dbReference type="EMBL" id="CCO14129.1"/>
    </source>
</evidence>
<dbReference type="InterPro" id="IPR007052">
    <property type="entry name" value="CS_dom"/>
</dbReference>
<dbReference type="KEGG" id="bpg:Bathy01g04230"/>
<feature type="compositionally biased region" description="Basic and acidic residues" evidence="1">
    <location>
        <begin position="32"/>
        <end position="43"/>
    </location>
</feature>
<gene>
    <name evidence="3" type="ORF">Bathy01g04230</name>
</gene>
<sequence length="369" mass="39873">MAEREAWLRSHGVEIETAEDRRRMNVETTTTNKEEDKEEDLKEEKTTKKLVCVKIPSEDLNPFEEVVLEVATQKLGDVLPELLKPHFMGGGDIDVNLARQAATKQLGEEFASKSQNLGVSLAKECAMGSTETFALVRPSEKNGRKGVYIYLDEVGLLKGKAKNARASSLAASCGFPGTTFHGDVFVGAVQTEPQPMRSVDFTLKEMDSSASWLKLAPMENAEYAISMKELEKAMAEKGAGGGPGLQRINMGGGGGNDDGSLPSGDGDGYRWEQTEDGEVEISVYVPENTSAKTVSVGFRANSCVVIDKSEGSNSGKTILQIDNLYNKIRPDECTWTIAGGSKKNEVCVSLAKVDAGETWPQLTTTTSSK</sequence>
<evidence type="ECO:0000259" key="2">
    <source>
        <dbReference type="PROSITE" id="PS51203"/>
    </source>
</evidence>
<dbReference type="CDD" id="cd06467">
    <property type="entry name" value="p23_NUDC_like"/>
    <property type="match status" value="1"/>
</dbReference>
<dbReference type="Proteomes" id="UP000198341">
    <property type="component" value="Chromosome 1"/>
</dbReference>
<dbReference type="PANTHER" id="PTHR12356">
    <property type="entry name" value="NUCLEAR MOVEMENT PROTEIN NUDC"/>
    <property type="match status" value="1"/>
</dbReference>
<keyword evidence="4" id="KW-1185">Reference proteome</keyword>